<reference evidence="1 2" key="1">
    <citation type="submission" date="2019-06" db="EMBL/GenBank/DDBJ databases">
        <title>A chromosomal-level reference genome of Carpinus fangiana (Coryloideae, Betulaceae).</title>
        <authorList>
            <person name="Yang X."/>
            <person name="Wang Z."/>
            <person name="Zhang L."/>
            <person name="Hao G."/>
            <person name="Liu J."/>
            <person name="Yang Y."/>
        </authorList>
    </citation>
    <scope>NUCLEOTIDE SEQUENCE [LARGE SCALE GENOMIC DNA]</scope>
    <source>
        <strain evidence="1">Cfa_2016G</strain>
        <tissue evidence="1">Leaf</tissue>
    </source>
</reference>
<evidence type="ECO:0000313" key="2">
    <source>
        <dbReference type="Proteomes" id="UP000327013"/>
    </source>
</evidence>
<keyword evidence="2" id="KW-1185">Reference proteome</keyword>
<organism evidence="1 2">
    <name type="scientific">Carpinus fangiana</name>
    <dbReference type="NCBI Taxonomy" id="176857"/>
    <lineage>
        <taxon>Eukaryota</taxon>
        <taxon>Viridiplantae</taxon>
        <taxon>Streptophyta</taxon>
        <taxon>Embryophyta</taxon>
        <taxon>Tracheophyta</taxon>
        <taxon>Spermatophyta</taxon>
        <taxon>Magnoliopsida</taxon>
        <taxon>eudicotyledons</taxon>
        <taxon>Gunneridae</taxon>
        <taxon>Pentapetalae</taxon>
        <taxon>rosids</taxon>
        <taxon>fabids</taxon>
        <taxon>Fagales</taxon>
        <taxon>Betulaceae</taxon>
        <taxon>Carpinus</taxon>
    </lineage>
</organism>
<name>A0A5N6QCF4_9ROSI</name>
<dbReference type="AlphaFoldDB" id="A0A5N6QCF4"/>
<evidence type="ECO:0000313" key="1">
    <source>
        <dbReference type="EMBL" id="KAE7995883.1"/>
    </source>
</evidence>
<dbReference type="OrthoDB" id="1918044at2759"/>
<proteinExistence type="predicted"/>
<sequence length="128" mass="14205">MAALPVMVETISRKITEHITDQCLICCDMGVPCGACRLIMTLLPSFFLLRWASVQWLWQVRLKGVHLVNRYSISLASESSQTALVGHTSGWKRVKATGPVVRAKPDTTREHKHSDNVILMGSMPSTSL</sequence>
<protein>
    <submittedName>
        <fullName evidence="1">Uncharacterized protein</fullName>
    </submittedName>
</protein>
<dbReference type="Proteomes" id="UP000327013">
    <property type="component" value="Chromosome 1"/>
</dbReference>
<dbReference type="EMBL" id="CM017321">
    <property type="protein sequence ID" value="KAE7995883.1"/>
    <property type="molecule type" value="Genomic_DNA"/>
</dbReference>
<gene>
    <name evidence="1" type="ORF">FH972_000646</name>
</gene>
<accession>A0A5N6QCF4</accession>